<sequence length="40" mass="5016">MEMFVLIADFSWDELHLVVLIFYMYKWIEIANVPWYCLWS</sequence>
<evidence type="ECO:0000313" key="1">
    <source>
        <dbReference type="EMBL" id="JAD45069.1"/>
    </source>
</evidence>
<reference evidence="1" key="1">
    <citation type="submission" date="2014-09" db="EMBL/GenBank/DDBJ databases">
        <authorList>
            <person name="Magalhaes I.L.F."/>
            <person name="Oliveira U."/>
            <person name="Santos F.R."/>
            <person name="Vidigal T.H.D.A."/>
            <person name="Brescovit A.D."/>
            <person name="Santos A.J."/>
        </authorList>
    </citation>
    <scope>NUCLEOTIDE SEQUENCE</scope>
    <source>
        <tissue evidence="1">Shoot tissue taken approximately 20 cm above the soil surface</tissue>
    </source>
</reference>
<dbReference type="EMBL" id="GBRH01252826">
    <property type="protein sequence ID" value="JAD45069.1"/>
    <property type="molecule type" value="Transcribed_RNA"/>
</dbReference>
<dbReference type="AlphaFoldDB" id="A0A0A9A0B4"/>
<name>A0A0A9A0B4_ARUDO</name>
<accession>A0A0A9A0B4</accession>
<organism evidence="1">
    <name type="scientific">Arundo donax</name>
    <name type="common">Giant reed</name>
    <name type="synonym">Donax arundinaceus</name>
    <dbReference type="NCBI Taxonomy" id="35708"/>
    <lineage>
        <taxon>Eukaryota</taxon>
        <taxon>Viridiplantae</taxon>
        <taxon>Streptophyta</taxon>
        <taxon>Embryophyta</taxon>
        <taxon>Tracheophyta</taxon>
        <taxon>Spermatophyta</taxon>
        <taxon>Magnoliopsida</taxon>
        <taxon>Liliopsida</taxon>
        <taxon>Poales</taxon>
        <taxon>Poaceae</taxon>
        <taxon>PACMAD clade</taxon>
        <taxon>Arundinoideae</taxon>
        <taxon>Arundineae</taxon>
        <taxon>Arundo</taxon>
    </lineage>
</organism>
<proteinExistence type="predicted"/>
<reference evidence="1" key="2">
    <citation type="journal article" date="2015" name="Data Brief">
        <title>Shoot transcriptome of the giant reed, Arundo donax.</title>
        <authorList>
            <person name="Barrero R.A."/>
            <person name="Guerrero F.D."/>
            <person name="Moolhuijzen P."/>
            <person name="Goolsby J.A."/>
            <person name="Tidwell J."/>
            <person name="Bellgard S.E."/>
            <person name="Bellgard M.I."/>
        </authorList>
    </citation>
    <scope>NUCLEOTIDE SEQUENCE</scope>
    <source>
        <tissue evidence="1">Shoot tissue taken approximately 20 cm above the soil surface</tissue>
    </source>
</reference>
<protein>
    <submittedName>
        <fullName evidence="1">Uncharacterized protein</fullName>
    </submittedName>
</protein>